<evidence type="ECO:0000256" key="1">
    <source>
        <dbReference type="ARBA" id="ARBA00002219"/>
    </source>
</evidence>
<evidence type="ECO:0000313" key="11">
    <source>
        <dbReference type="EMBL" id="KAK2193062.1"/>
    </source>
</evidence>
<evidence type="ECO:0000256" key="4">
    <source>
        <dbReference type="ARBA" id="ARBA00011233"/>
    </source>
</evidence>
<keyword evidence="5" id="KW-0964">Secreted</keyword>
<dbReference type="EMBL" id="JAODUO010000017">
    <property type="protein sequence ID" value="KAK2193062.1"/>
    <property type="molecule type" value="Genomic_DNA"/>
</dbReference>
<comment type="subcellular location">
    <subcellularLocation>
        <location evidence="2">Secreted</location>
    </subcellularLocation>
</comment>
<organism evidence="11 12">
    <name type="scientific">Ridgeia piscesae</name>
    <name type="common">Tubeworm</name>
    <dbReference type="NCBI Taxonomy" id="27915"/>
    <lineage>
        <taxon>Eukaryota</taxon>
        <taxon>Metazoa</taxon>
        <taxon>Spiralia</taxon>
        <taxon>Lophotrochozoa</taxon>
        <taxon>Annelida</taxon>
        <taxon>Polychaeta</taxon>
        <taxon>Sedentaria</taxon>
        <taxon>Canalipalpata</taxon>
        <taxon>Sabellida</taxon>
        <taxon>Siboglinidae</taxon>
        <taxon>Ridgeia</taxon>
    </lineage>
</organism>
<comment type="subunit">
    <text evidence="4">Homotrimer.</text>
</comment>
<dbReference type="PANTHER" id="PTHR45713:SF8">
    <property type="entry name" value="SI:CH211-215K15.4"/>
    <property type="match status" value="1"/>
</dbReference>
<keyword evidence="8" id="KW-0106">Calcium</keyword>
<dbReference type="GO" id="GO:0001868">
    <property type="term" value="P:regulation of complement activation, lectin pathway"/>
    <property type="evidence" value="ECO:0007669"/>
    <property type="project" value="UniProtKB-ARBA"/>
</dbReference>
<dbReference type="InterPro" id="IPR006585">
    <property type="entry name" value="FTP1"/>
</dbReference>
<keyword evidence="6" id="KW-0479">Metal-binding</keyword>
<reference evidence="11" key="1">
    <citation type="journal article" date="2023" name="Mol. Biol. Evol.">
        <title>Third-Generation Sequencing Reveals the Adaptive Role of the Epigenome in Three Deep-Sea Polychaetes.</title>
        <authorList>
            <person name="Perez M."/>
            <person name="Aroh O."/>
            <person name="Sun Y."/>
            <person name="Lan Y."/>
            <person name="Juniper S.K."/>
            <person name="Young C.R."/>
            <person name="Angers B."/>
            <person name="Qian P.Y."/>
        </authorList>
    </citation>
    <scope>NUCLEOTIDE SEQUENCE</scope>
    <source>
        <strain evidence="11">R07B-5</strain>
    </source>
</reference>
<evidence type="ECO:0000313" key="12">
    <source>
        <dbReference type="Proteomes" id="UP001209878"/>
    </source>
</evidence>
<keyword evidence="7" id="KW-0430">Lectin</keyword>
<evidence type="ECO:0000256" key="9">
    <source>
        <dbReference type="ARBA" id="ARBA00023157"/>
    </source>
</evidence>
<dbReference type="AlphaFoldDB" id="A0AAD9UKY2"/>
<dbReference type="GO" id="GO:0010185">
    <property type="term" value="P:regulation of cellular defense response"/>
    <property type="evidence" value="ECO:0007669"/>
    <property type="project" value="UniProtKB-ARBA"/>
</dbReference>
<gene>
    <name evidence="11" type="ORF">NP493_17g02042</name>
</gene>
<accession>A0AAD9UKY2</accession>
<dbReference type="GO" id="GO:0046872">
    <property type="term" value="F:metal ion binding"/>
    <property type="evidence" value="ECO:0007669"/>
    <property type="project" value="UniProtKB-KW"/>
</dbReference>
<dbReference type="InterPro" id="IPR008979">
    <property type="entry name" value="Galactose-bd-like_sf"/>
</dbReference>
<evidence type="ECO:0000256" key="5">
    <source>
        <dbReference type="ARBA" id="ARBA00022525"/>
    </source>
</evidence>
<comment type="similarity">
    <text evidence="3">Belongs to the fucolectin family.</text>
</comment>
<comment type="caution">
    <text evidence="11">The sequence shown here is derived from an EMBL/GenBank/DDBJ whole genome shotgun (WGS) entry which is preliminary data.</text>
</comment>
<evidence type="ECO:0000256" key="6">
    <source>
        <dbReference type="ARBA" id="ARBA00022723"/>
    </source>
</evidence>
<dbReference type="SMART" id="SM00607">
    <property type="entry name" value="FTP"/>
    <property type="match status" value="1"/>
</dbReference>
<dbReference type="Gene3D" id="2.60.120.260">
    <property type="entry name" value="Galactose-binding domain-like"/>
    <property type="match status" value="3"/>
</dbReference>
<evidence type="ECO:0000256" key="3">
    <source>
        <dbReference type="ARBA" id="ARBA00010147"/>
    </source>
</evidence>
<keyword evidence="12" id="KW-1185">Reference proteome</keyword>
<comment type="function">
    <text evidence="1">Acts as a defensive agent. Recognizes blood group fucosylated oligosaccharides including A, B, H and Lewis B-type antigens. Does not recognize Lewis A antigen and has low affinity for monovalent haptens.</text>
</comment>
<dbReference type="GO" id="GO:0005576">
    <property type="term" value="C:extracellular region"/>
    <property type="evidence" value="ECO:0007669"/>
    <property type="project" value="UniProtKB-SubCell"/>
</dbReference>
<dbReference type="PANTHER" id="PTHR45713">
    <property type="entry name" value="FTP DOMAIN-CONTAINING PROTEIN"/>
    <property type="match status" value="1"/>
</dbReference>
<dbReference type="SUPFAM" id="SSF49785">
    <property type="entry name" value="Galactose-binding domain-like"/>
    <property type="match status" value="3"/>
</dbReference>
<dbReference type="InterPro" id="IPR051941">
    <property type="entry name" value="BG_Antigen-Binding_Lectin"/>
</dbReference>
<feature type="domain" description="Fucolectin tachylectin-4 pentraxin-1" evidence="10">
    <location>
        <begin position="128"/>
        <end position="269"/>
    </location>
</feature>
<evidence type="ECO:0000256" key="7">
    <source>
        <dbReference type="ARBA" id="ARBA00022734"/>
    </source>
</evidence>
<dbReference type="GO" id="GO:0042806">
    <property type="term" value="F:fucose binding"/>
    <property type="evidence" value="ECO:0007669"/>
    <property type="project" value="UniProtKB-ARBA"/>
</dbReference>
<dbReference type="Proteomes" id="UP001209878">
    <property type="component" value="Unassembled WGS sequence"/>
</dbReference>
<name>A0AAD9UKY2_RIDPI</name>
<evidence type="ECO:0000259" key="10">
    <source>
        <dbReference type="SMART" id="SM00607"/>
    </source>
</evidence>
<proteinExistence type="inferred from homology"/>
<evidence type="ECO:0000256" key="2">
    <source>
        <dbReference type="ARBA" id="ARBA00004613"/>
    </source>
</evidence>
<protein>
    <recommendedName>
        <fullName evidence="10">Fucolectin tachylectin-4 pentraxin-1 domain-containing protein</fullName>
    </recommendedName>
</protein>
<sequence>MPFPAVSMTCAEVYGVINRGETRRIQCHQGVTGSVVRIRQLEAVPMILSLCEVEVYGTHPATMHDITVDVSPWHNLVRTRCGMARGDAKPGDVKYVKCEAGCEGSVVTVTAPGPRQKLSIIEVQVYGQEASEVKKLLITHDSQSSVEGNGTASLVVDGQTDPRGQCSCTTMSKDPWLRLKMLQGNTHTVTSVTIYTPECCEENFGSHTEIIILTPRMSSQCVTVAGAQWKLGGKNIFRCVPGAVGRIVHIRMHGTLQMKLCEIEVRGVTGKTCHLY</sequence>
<keyword evidence="9" id="KW-1015">Disulfide bond</keyword>
<evidence type="ECO:0000256" key="8">
    <source>
        <dbReference type="ARBA" id="ARBA00022837"/>
    </source>
</evidence>